<evidence type="ECO:0000313" key="6">
    <source>
        <dbReference type="Proteomes" id="UP000465266"/>
    </source>
</evidence>
<dbReference type="InterPro" id="IPR011025">
    <property type="entry name" value="GproteinA_insert"/>
</dbReference>
<organism evidence="5 6">
    <name type="scientific">Aspergillus udagawae</name>
    <dbReference type="NCBI Taxonomy" id="91492"/>
    <lineage>
        <taxon>Eukaryota</taxon>
        <taxon>Fungi</taxon>
        <taxon>Dikarya</taxon>
        <taxon>Ascomycota</taxon>
        <taxon>Pezizomycotina</taxon>
        <taxon>Eurotiomycetes</taxon>
        <taxon>Eurotiomycetidae</taxon>
        <taxon>Eurotiales</taxon>
        <taxon>Aspergillaceae</taxon>
        <taxon>Aspergillus</taxon>
        <taxon>Aspergillus subgen. Fumigati</taxon>
    </lineage>
</organism>
<gene>
    <name evidence="5" type="ORF">IFM53868_06929</name>
</gene>
<evidence type="ECO:0000313" key="5">
    <source>
        <dbReference type="EMBL" id="GFF92684.1"/>
    </source>
</evidence>
<keyword evidence="4" id="KW-0807">Transducer</keyword>
<evidence type="ECO:0000256" key="3">
    <source>
        <dbReference type="ARBA" id="ARBA00023134"/>
    </source>
</evidence>
<keyword evidence="3" id="KW-0342">GTP-binding</keyword>
<proteinExistence type="predicted"/>
<comment type="caution">
    <text evidence="5">The sequence shown here is derived from an EMBL/GenBank/DDBJ whole genome shotgun (WGS) entry which is preliminary data.</text>
</comment>
<keyword evidence="6" id="KW-1185">Reference proteome</keyword>
<keyword evidence="1" id="KW-0479">Metal-binding</keyword>
<dbReference type="EMBL" id="BLKG01000084">
    <property type="protein sequence ID" value="GFF92684.1"/>
    <property type="molecule type" value="Genomic_DNA"/>
</dbReference>
<dbReference type="PANTHER" id="PTHR10218:SF302">
    <property type="entry name" value="GUANINE NUCLEOTIDE-BINDING PROTEIN ALPHA-5 SUBUNIT"/>
    <property type="match status" value="1"/>
</dbReference>
<accession>A0ABQ1B2R7</accession>
<dbReference type="SMART" id="SM00275">
    <property type="entry name" value="G_alpha"/>
    <property type="match status" value="1"/>
</dbReference>
<evidence type="ECO:0000256" key="2">
    <source>
        <dbReference type="ARBA" id="ARBA00022741"/>
    </source>
</evidence>
<dbReference type="PANTHER" id="PTHR10218">
    <property type="entry name" value="GTP-BINDING PROTEIN ALPHA SUBUNIT"/>
    <property type="match status" value="1"/>
</dbReference>
<dbReference type="Gene3D" id="3.40.50.300">
    <property type="entry name" value="P-loop containing nucleotide triphosphate hydrolases"/>
    <property type="match status" value="1"/>
</dbReference>
<reference evidence="5 6" key="1">
    <citation type="submission" date="2020-01" db="EMBL/GenBank/DDBJ databases">
        <title>Draft genome sequence of Aspergillus udagawae IFM 53868.</title>
        <authorList>
            <person name="Takahashi H."/>
            <person name="Yaguchi T."/>
        </authorList>
    </citation>
    <scope>NUCLEOTIDE SEQUENCE [LARGE SCALE GENOMIC DNA]</scope>
    <source>
        <strain evidence="5 6">IFM 53868</strain>
    </source>
</reference>
<sequence length="486" mass="55170">MDLDASINCCTVLLAKLQDLVDSLRQKQNKALDFQSKLKLVFGKKSIDDIQKLLEHQTNALSLLLAACNCQTGAEQKALLVRSSSRRVFRQMNSDSASLMVHRDTTSMATQITDHLSKLSVAFSFDREVFTSNVYERFFRGLTRRVLRYPQSHDTPVVEQPRKPGGDDGWPLFQEKLLLFGSDYGGTDNILHTIVGLAGNRINVGLTLQRVAICKFVILSTQAIIAALNCDAIGPQLDNNRANCDLLLRYIADLSATKPLDVRVGEAIRSLWQDPCMERVRQSPREFGIPESAIELFDDIDRIASPKLRANKQRFADSARQDTCNVTLHFGSNVAYDFKAITTIFLLVNIAGYNEYLEHDPLRSSLLHCTYKYEAMLRSSWFPQDTRAVVLFSEPEEFACKLTTHPFAHYFPGYTDDNDKDTIPFFLFLHFKQLRPKLFLSGVVVRGIESYPRDFIIEKLLFISEMSQNEAAKRCQQNVGEKQKEC</sequence>
<evidence type="ECO:0000256" key="4">
    <source>
        <dbReference type="ARBA" id="ARBA00023224"/>
    </source>
</evidence>
<dbReference type="InterPro" id="IPR027417">
    <property type="entry name" value="P-loop_NTPase"/>
</dbReference>
<dbReference type="SUPFAM" id="SSF47895">
    <property type="entry name" value="Transducin (alpha subunit), insertion domain"/>
    <property type="match status" value="1"/>
</dbReference>
<keyword evidence="2" id="KW-0547">Nucleotide-binding</keyword>
<protein>
    <submittedName>
        <fullName evidence="5">Guanine nucleotide-binding protein alpha-3 subunit</fullName>
    </submittedName>
</protein>
<dbReference type="InterPro" id="IPR001019">
    <property type="entry name" value="Gprotein_alpha_su"/>
</dbReference>
<evidence type="ECO:0000256" key="1">
    <source>
        <dbReference type="ARBA" id="ARBA00022723"/>
    </source>
</evidence>
<dbReference type="Gene3D" id="1.10.400.10">
    <property type="entry name" value="GI Alpha 1, domain 2-like"/>
    <property type="match status" value="1"/>
</dbReference>
<name>A0ABQ1B2R7_9EURO</name>
<dbReference type="Proteomes" id="UP000465266">
    <property type="component" value="Unassembled WGS sequence"/>
</dbReference>